<feature type="non-terminal residue" evidence="3">
    <location>
        <position position="1"/>
    </location>
</feature>
<protein>
    <submittedName>
        <fullName evidence="3">Uncharacterized protein</fullName>
    </submittedName>
</protein>
<evidence type="ECO:0000313" key="3">
    <source>
        <dbReference type="EMBL" id="KAH0902717.1"/>
    </source>
</evidence>
<dbReference type="Proteomes" id="UP000824890">
    <property type="component" value="Unassembled WGS sequence"/>
</dbReference>
<comment type="caution">
    <text evidence="3">The sequence shown here is derived from an EMBL/GenBank/DDBJ whole genome shotgun (WGS) entry which is preliminary data.</text>
</comment>
<gene>
    <name evidence="3" type="ORF">HID58_042220</name>
</gene>
<sequence length="127" mass="14602">DEIKAKGSSEMATKKNIVDDVLSTQQEESASGANKYRGLVLKKKPLISQDPKRTWFDSADWALHKQEASPDKRTIAGIENLKPKYFQRTPSKELPPTFAYGQENQIRAFRVQRKKGLTWKWNVIRLV</sequence>
<evidence type="ECO:0000256" key="1">
    <source>
        <dbReference type="ARBA" id="ARBA00010520"/>
    </source>
</evidence>
<dbReference type="Pfam" id="PF04667">
    <property type="entry name" value="Endosulfine"/>
    <property type="match status" value="1"/>
</dbReference>
<dbReference type="InterPro" id="IPR006760">
    <property type="entry name" value="Endosulphine"/>
</dbReference>
<accession>A0ABQ8BD14</accession>
<reference evidence="3 4" key="1">
    <citation type="submission" date="2021-05" db="EMBL/GenBank/DDBJ databases">
        <title>Genome Assembly of Synthetic Allotetraploid Brassica napus Reveals Homoeologous Exchanges between Subgenomes.</title>
        <authorList>
            <person name="Davis J.T."/>
        </authorList>
    </citation>
    <scope>NUCLEOTIDE SEQUENCE [LARGE SCALE GENOMIC DNA]</scope>
    <source>
        <strain evidence="4">cv. Da-Ae</strain>
        <tissue evidence="3">Seedling</tissue>
    </source>
</reference>
<organism evidence="3 4">
    <name type="scientific">Brassica napus</name>
    <name type="common">Rape</name>
    <dbReference type="NCBI Taxonomy" id="3708"/>
    <lineage>
        <taxon>Eukaryota</taxon>
        <taxon>Viridiplantae</taxon>
        <taxon>Streptophyta</taxon>
        <taxon>Embryophyta</taxon>
        <taxon>Tracheophyta</taxon>
        <taxon>Spermatophyta</taxon>
        <taxon>Magnoliopsida</taxon>
        <taxon>eudicotyledons</taxon>
        <taxon>Gunneridae</taxon>
        <taxon>Pentapetalae</taxon>
        <taxon>rosids</taxon>
        <taxon>malvids</taxon>
        <taxon>Brassicales</taxon>
        <taxon>Brassicaceae</taxon>
        <taxon>Brassiceae</taxon>
        <taxon>Brassica</taxon>
    </lineage>
</organism>
<dbReference type="EMBL" id="JAGKQM010000011">
    <property type="protein sequence ID" value="KAH0902717.1"/>
    <property type="molecule type" value="Genomic_DNA"/>
</dbReference>
<dbReference type="PANTHER" id="PTHR34804:SF7">
    <property type="entry name" value="GENOME ASSEMBLY, CHROMOSOME: A01"/>
    <property type="match status" value="1"/>
</dbReference>
<comment type="similarity">
    <text evidence="1 2">Belongs to the endosulfine family.</text>
</comment>
<name>A0ABQ8BD14_BRANA</name>
<keyword evidence="4" id="KW-1185">Reference proteome</keyword>
<evidence type="ECO:0000313" key="4">
    <source>
        <dbReference type="Proteomes" id="UP000824890"/>
    </source>
</evidence>
<proteinExistence type="inferred from homology"/>
<evidence type="ECO:0000256" key="2">
    <source>
        <dbReference type="RuleBase" id="RU363120"/>
    </source>
</evidence>
<dbReference type="PANTHER" id="PTHR34804">
    <property type="entry name" value="CAMP-REGULATED PHOSPHOPROTEIN 19-RELATED PROTEIN"/>
    <property type="match status" value="1"/>
</dbReference>